<proteinExistence type="inferred from homology"/>
<dbReference type="InterPro" id="IPR014026">
    <property type="entry name" value="UDP-Glc/GDP-Man_DH_dimer"/>
</dbReference>
<feature type="binding site" evidence="9">
    <location>
        <position position="401"/>
    </location>
    <ligand>
        <name>NAD(+)</name>
        <dbReference type="ChEBI" id="CHEBI:57540"/>
    </ligand>
</feature>
<dbReference type="Proteomes" id="UP000799302">
    <property type="component" value="Unassembled WGS sequence"/>
</dbReference>
<gene>
    <name evidence="12" type="ORF">BT63DRAFT_419142</name>
</gene>
<dbReference type="SUPFAM" id="SSF48179">
    <property type="entry name" value="6-phosphogluconate dehydrogenase C-terminal domain-like"/>
    <property type="match status" value="1"/>
</dbReference>
<evidence type="ECO:0000256" key="9">
    <source>
        <dbReference type="PIRSR" id="PIRSR500134-3"/>
    </source>
</evidence>
<dbReference type="InterPro" id="IPR008927">
    <property type="entry name" value="6-PGluconate_DH-like_C_sf"/>
</dbReference>
<comment type="pathway">
    <text evidence="1">Nucleotide-sugar biosynthesis; UDP-alpha-D-glucuronate biosynthesis; UDP-alpha-D-glucuronate from UDP-alpha-D-glucose: step 1/1.</text>
</comment>
<evidence type="ECO:0000256" key="7">
    <source>
        <dbReference type="PIRSR" id="PIRSR500134-1"/>
    </source>
</evidence>
<feature type="binding site" evidence="9">
    <location>
        <position position="221"/>
    </location>
    <ligand>
        <name>NAD(+)</name>
        <dbReference type="ChEBI" id="CHEBI:57540"/>
    </ligand>
</feature>
<dbReference type="OrthoDB" id="5059218at2759"/>
<dbReference type="GO" id="GO:0005634">
    <property type="term" value="C:nucleus"/>
    <property type="evidence" value="ECO:0007669"/>
    <property type="project" value="TreeGrafter"/>
</dbReference>
<evidence type="ECO:0000256" key="1">
    <source>
        <dbReference type="ARBA" id="ARBA00004701"/>
    </source>
</evidence>
<keyword evidence="5 9" id="KW-0520">NAD</keyword>
<dbReference type="SMART" id="SM00984">
    <property type="entry name" value="UDPG_MGDP_dh_C"/>
    <property type="match status" value="1"/>
</dbReference>
<feature type="binding site" evidence="8">
    <location>
        <position position="394"/>
    </location>
    <ligand>
        <name>substrate</name>
    </ligand>
</feature>
<dbReference type="GO" id="GO:0006024">
    <property type="term" value="P:glycosaminoglycan biosynthetic process"/>
    <property type="evidence" value="ECO:0007669"/>
    <property type="project" value="TreeGrafter"/>
</dbReference>
<keyword evidence="4" id="KW-0560">Oxidoreductase</keyword>
<evidence type="ECO:0000256" key="6">
    <source>
        <dbReference type="ARBA" id="ARBA00047473"/>
    </source>
</evidence>
<feature type="binding site" evidence="8">
    <location>
        <begin position="218"/>
        <end position="221"/>
    </location>
    <ligand>
        <name>substrate</name>
    </ligand>
</feature>
<dbReference type="InterPro" id="IPR028356">
    <property type="entry name" value="UDPglc_DH_euk"/>
</dbReference>
<dbReference type="InterPro" id="IPR028357">
    <property type="entry name" value="UDPglc_DH_bac"/>
</dbReference>
<dbReference type="GO" id="GO:0006065">
    <property type="term" value="P:UDP-glucuronate biosynthetic process"/>
    <property type="evidence" value="ECO:0007669"/>
    <property type="project" value="UniProtKB-UniPathway"/>
</dbReference>
<feature type="binding site" evidence="9">
    <location>
        <position position="148"/>
    </location>
    <ligand>
        <name>NAD(+)</name>
        <dbReference type="ChEBI" id="CHEBI:57540"/>
    </ligand>
</feature>
<dbReference type="InterPro" id="IPR017476">
    <property type="entry name" value="UDP-Glc/GDP-Man"/>
</dbReference>
<feature type="active site" description="Nucleophile" evidence="7">
    <location>
        <position position="331"/>
    </location>
</feature>
<dbReference type="UniPathway" id="UPA00038">
    <property type="reaction ID" value="UER00491"/>
</dbReference>
<keyword evidence="13" id="KW-1185">Reference proteome</keyword>
<dbReference type="PIRSF" id="PIRSF000124">
    <property type="entry name" value="UDPglc_GDPman_dh"/>
    <property type="match status" value="1"/>
</dbReference>
<evidence type="ECO:0000256" key="10">
    <source>
        <dbReference type="SAM" id="MobiDB-lite"/>
    </source>
</evidence>
<dbReference type="Pfam" id="PF00984">
    <property type="entry name" value="UDPG_MGDP_dh"/>
    <property type="match status" value="1"/>
</dbReference>
<reference evidence="12" key="1">
    <citation type="journal article" date="2020" name="Stud. Mycol.">
        <title>101 Dothideomycetes genomes: a test case for predicting lifestyles and emergence of pathogens.</title>
        <authorList>
            <person name="Haridas S."/>
            <person name="Albert R."/>
            <person name="Binder M."/>
            <person name="Bloem J."/>
            <person name="Labutti K."/>
            <person name="Salamov A."/>
            <person name="Andreopoulos B."/>
            <person name="Baker S."/>
            <person name="Barry K."/>
            <person name="Bills G."/>
            <person name="Bluhm B."/>
            <person name="Cannon C."/>
            <person name="Castanera R."/>
            <person name="Culley D."/>
            <person name="Daum C."/>
            <person name="Ezra D."/>
            <person name="Gonzalez J."/>
            <person name="Henrissat B."/>
            <person name="Kuo A."/>
            <person name="Liang C."/>
            <person name="Lipzen A."/>
            <person name="Lutzoni F."/>
            <person name="Magnuson J."/>
            <person name="Mondo S."/>
            <person name="Nolan M."/>
            <person name="Ohm R."/>
            <person name="Pangilinan J."/>
            <person name="Park H.-J."/>
            <person name="Ramirez L."/>
            <person name="Alfaro M."/>
            <person name="Sun H."/>
            <person name="Tritt A."/>
            <person name="Yoshinaga Y."/>
            <person name="Zwiers L.-H."/>
            <person name="Turgeon B."/>
            <person name="Goodwin S."/>
            <person name="Spatafora J."/>
            <person name="Crous P."/>
            <person name="Grigoriev I."/>
        </authorList>
    </citation>
    <scope>NUCLEOTIDE SEQUENCE</scope>
    <source>
        <strain evidence="12">CBS 115976</strain>
    </source>
</reference>
<evidence type="ECO:0000259" key="11">
    <source>
        <dbReference type="SMART" id="SM00984"/>
    </source>
</evidence>
<name>A0A6A6TW07_9PEZI</name>
<dbReference type="FunFam" id="3.40.50.720:FF:000032">
    <property type="entry name" value="UDP-glucose 6-dehydrogenase"/>
    <property type="match status" value="1"/>
</dbReference>
<dbReference type="PANTHER" id="PTHR11374:SF3">
    <property type="entry name" value="UDP-GLUCOSE 6-DEHYDROGENASE"/>
    <property type="match status" value="1"/>
</dbReference>
<sequence>MNSRNTSPVSLTRDSEASSETIPSTSGYTTPEPLEDDETRVQNICFVGAGYVGGPTAAVVAYQNPNIQVSVVDKNSERIESWKSRHLPIHEPGLEDVVRIARDGIASRTHSSGSDERSMSQRSPNLIFSTDVEKCISEADIVFIAVNTPTKEYGTGAGSATNLAALESAAVTIAQFARAGAVIVEKSTVPCGTARTIQDIFAVHRPNDKFEVLSNPEFLAEGSAIRDLLCPDRILIGSSRSPSGFAAAAKLQSIYSWIDKSKILTVNTWSAELAKVVANAMLAQRISSINTISAICDKTGAEIDQVAAAIGSDSRLGSKFLKAGIGFGGSCFKKDILALTYLANSLHLPEVADYWMAVLAVNDFQKTRFLDKIVSKLNGALYGKKITVLGYTFKQNTNDTRESPAIEVIQKLAEERPSEIAVFDPGCTALEIRHSIDAFVSPAQFQNLHTYDNVYDACSGSSAILILTPWEQFKSSKLKLDSQDINLTSPTVSSIDASIPDPALARSPVPTKPAYSPTIYGELKTVSPLVEPPECPPDCQRCQTPAAAAVRPDSTLDWEKIAAGMRDPKWLFDGRNIVDSKWMATLGFRVENVGNNGHSFVR</sequence>
<organism evidence="12 13">
    <name type="scientific">Microthyrium microscopicum</name>
    <dbReference type="NCBI Taxonomy" id="703497"/>
    <lineage>
        <taxon>Eukaryota</taxon>
        <taxon>Fungi</taxon>
        <taxon>Dikarya</taxon>
        <taxon>Ascomycota</taxon>
        <taxon>Pezizomycotina</taxon>
        <taxon>Dothideomycetes</taxon>
        <taxon>Dothideomycetes incertae sedis</taxon>
        <taxon>Microthyriales</taxon>
        <taxon>Microthyriaceae</taxon>
        <taxon>Microthyrium</taxon>
    </lineage>
</organism>
<feature type="binding site" evidence="9">
    <location>
        <position position="73"/>
    </location>
    <ligand>
        <name>NAD(+)</name>
        <dbReference type="ChEBI" id="CHEBI:57540"/>
    </ligand>
</feature>
<dbReference type="Pfam" id="PF03720">
    <property type="entry name" value="UDPG_MGDP_dh_C"/>
    <property type="match status" value="1"/>
</dbReference>
<dbReference type="Pfam" id="PF03721">
    <property type="entry name" value="UDPG_MGDP_dh_N"/>
    <property type="match status" value="1"/>
</dbReference>
<dbReference type="InterPro" id="IPR001732">
    <property type="entry name" value="UDP-Glc/GDP-Man_DH_N"/>
</dbReference>
<evidence type="ECO:0000313" key="13">
    <source>
        <dbReference type="Proteomes" id="UP000799302"/>
    </source>
</evidence>
<dbReference type="Gene3D" id="3.40.50.720">
    <property type="entry name" value="NAD(P)-binding Rossmann-like Domain"/>
    <property type="match status" value="2"/>
</dbReference>
<comment type="catalytic activity">
    <reaction evidence="6">
        <text>UDP-alpha-D-glucose + 2 NAD(+) + H2O = UDP-alpha-D-glucuronate + 2 NADH + 3 H(+)</text>
        <dbReference type="Rhea" id="RHEA:23596"/>
        <dbReference type="ChEBI" id="CHEBI:15377"/>
        <dbReference type="ChEBI" id="CHEBI:15378"/>
        <dbReference type="ChEBI" id="CHEBI:57540"/>
        <dbReference type="ChEBI" id="CHEBI:57945"/>
        <dbReference type="ChEBI" id="CHEBI:58052"/>
        <dbReference type="ChEBI" id="CHEBI:58885"/>
        <dbReference type="EC" id="1.1.1.22"/>
    </reaction>
</comment>
<dbReference type="NCBIfam" id="TIGR03026">
    <property type="entry name" value="NDP-sugDHase"/>
    <property type="match status" value="1"/>
</dbReference>
<evidence type="ECO:0000256" key="5">
    <source>
        <dbReference type="ARBA" id="ARBA00023027"/>
    </source>
</evidence>
<evidence type="ECO:0000256" key="4">
    <source>
        <dbReference type="ARBA" id="ARBA00023002"/>
    </source>
</evidence>
<dbReference type="InterPro" id="IPR036291">
    <property type="entry name" value="NAD(P)-bd_dom_sf"/>
</dbReference>
<dbReference type="AlphaFoldDB" id="A0A6A6TW07"/>
<feature type="region of interest" description="Disordered" evidence="10">
    <location>
        <begin position="1"/>
        <end position="35"/>
    </location>
</feature>
<dbReference type="EMBL" id="MU004246">
    <property type="protein sequence ID" value="KAF2663327.1"/>
    <property type="molecule type" value="Genomic_DNA"/>
</dbReference>
<dbReference type="InterPro" id="IPR036220">
    <property type="entry name" value="UDP-Glc/GDP-Man_DH_C_sf"/>
</dbReference>
<accession>A0A6A6TW07</accession>
<dbReference type="PIRSF" id="PIRSF500134">
    <property type="entry name" value="UDPglc_DH_bac"/>
    <property type="match status" value="1"/>
</dbReference>
<dbReference type="GO" id="GO:0003979">
    <property type="term" value="F:UDP-glucose 6-dehydrogenase activity"/>
    <property type="evidence" value="ECO:0007669"/>
    <property type="project" value="UniProtKB-EC"/>
</dbReference>
<dbReference type="Gene3D" id="1.20.5.100">
    <property type="entry name" value="Cytochrome c1, transmembrane anchor, C-terminal"/>
    <property type="match status" value="1"/>
</dbReference>
<feature type="binding site" evidence="9">
    <location>
        <position position="188"/>
    </location>
    <ligand>
        <name>NAD(+)</name>
        <dbReference type="ChEBI" id="CHEBI:57540"/>
    </ligand>
</feature>
<feature type="binding site" evidence="8">
    <location>
        <position position="328"/>
    </location>
    <ligand>
        <name>substrate</name>
    </ligand>
</feature>
<feature type="binding site" evidence="9">
    <location>
        <position position="334"/>
    </location>
    <ligand>
        <name>NAD(+)</name>
        <dbReference type="ChEBI" id="CHEBI:57540"/>
    </ligand>
</feature>
<evidence type="ECO:0000313" key="12">
    <source>
        <dbReference type="EMBL" id="KAF2663327.1"/>
    </source>
</evidence>
<protein>
    <recommendedName>
        <fullName evidence="3">UDP-glucose 6-dehydrogenase</fullName>
        <ecNumber evidence="3">1.1.1.22</ecNumber>
    </recommendedName>
</protein>
<feature type="compositionally biased region" description="Polar residues" evidence="10">
    <location>
        <begin position="1"/>
        <end position="29"/>
    </location>
</feature>
<dbReference type="GO" id="GO:0000271">
    <property type="term" value="P:polysaccharide biosynthetic process"/>
    <property type="evidence" value="ECO:0007669"/>
    <property type="project" value="InterPro"/>
</dbReference>
<evidence type="ECO:0000256" key="3">
    <source>
        <dbReference type="ARBA" id="ARBA00012954"/>
    </source>
</evidence>
<feature type="binding site" evidence="9">
    <location>
        <position position="78"/>
    </location>
    <ligand>
        <name>NAD(+)</name>
        <dbReference type="ChEBI" id="CHEBI:57540"/>
    </ligand>
</feature>
<dbReference type="GO" id="GO:0051287">
    <property type="term" value="F:NAD binding"/>
    <property type="evidence" value="ECO:0007669"/>
    <property type="project" value="InterPro"/>
</dbReference>
<dbReference type="PANTHER" id="PTHR11374">
    <property type="entry name" value="UDP-GLUCOSE DEHYDROGENASE/UDP-MANNAC DEHYDROGENASE"/>
    <property type="match status" value="1"/>
</dbReference>
<feature type="domain" description="UDP-glucose/GDP-mannose dehydrogenase C-terminal" evidence="11">
    <location>
        <begin position="387"/>
        <end position="490"/>
    </location>
</feature>
<evidence type="ECO:0000256" key="8">
    <source>
        <dbReference type="PIRSR" id="PIRSR500134-2"/>
    </source>
</evidence>
<dbReference type="FunFam" id="1.20.5.100:FF:000001">
    <property type="entry name" value="UDP-glucose 6-dehydrogenase"/>
    <property type="match status" value="1"/>
</dbReference>
<dbReference type="SUPFAM" id="SSF51735">
    <property type="entry name" value="NAD(P)-binding Rossmann-fold domains"/>
    <property type="match status" value="1"/>
</dbReference>
<dbReference type="InterPro" id="IPR014027">
    <property type="entry name" value="UDP-Glc/GDP-Man_DH_C"/>
</dbReference>
<feature type="binding site" evidence="8">
    <location>
        <begin position="320"/>
        <end position="324"/>
    </location>
    <ligand>
        <name>substrate</name>
    </ligand>
</feature>
<comment type="similarity">
    <text evidence="2">Belongs to the UDP-glucose/GDP-mannose dehydrogenase family.</text>
</comment>
<dbReference type="EC" id="1.1.1.22" evidence="3"/>
<evidence type="ECO:0000256" key="2">
    <source>
        <dbReference type="ARBA" id="ARBA00006601"/>
    </source>
</evidence>
<dbReference type="SUPFAM" id="SSF52413">
    <property type="entry name" value="UDP-glucose/GDP-mannose dehydrogenase C-terminal domain"/>
    <property type="match status" value="1"/>
</dbReference>
<feature type="binding site" evidence="8">
    <location>
        <position position="275"/>
    </location>
    <ligand>
        <name>substrate</name>
    </ligand>
</feature>